<comment type="similarity">
    <text evidence="1">Belongs to the glycosyl hydrolase 32 family.</text>
</comment>
<dbReference type="GO" id="GO:0004564">
    <property type="term" value="F:beta-fructofuranosidase activity"/>
    <property type="evidence" value="ECO:0007669"/>
    <property type="project" value="UniProtKB-EC"/>
</dbReference>
<dbReference type="CDD" id="cd08995">
    <property type="entry name" value="GH32_EcAec43-like"/>
    <property type="match status" value="1"/>
</dbReference>
<dbReference type="InterPro" id="IPR051214">
    <property type="entry name" value="GH32_Enzymes"/>
</dbReference>
<evidence type="ECO:0000256" key="4">
    <source>
        <dbReference type="ARBA" id="ARBA00023295"/>
    </source>
</evidence>
<dbReference type="Pfam" id="PF00251">
    <property type="entry name" value="Glyco_hydro_32N"/>
    <property type="match status" value="1"/>
</dbReference>
<dbReference type="AlphaFoldDB" id="A0A852ZYT7"/>
<dbReference type="EC" id="3.2.1.26" evidence="2"/>
<organism evidence="6 7">
    <name type="scientific">Allostreptomyces psammosilenae</name>
    <dbReference type="NCBI Taxonomy" id="1892865"/>
    <lineage>
        <taxon>Bacteria</taxon>
        <taxon>Bacillati</taxon>
        <taxon>Actinomycetota</taxon>
        <taxon>Actinomycetes</taxon>
        <taxon>Kitasatosporales</taxon>
        <taxon>Streptomycetaceae</taxon>
        <taxon>Allostreptomyces</taxon>
    </lineage>
</organism>
<dbReference type="RefSeq" id="WP_179812770.1">
    <property type="nucleotide sequence ID" value="NZ_JACBZD010000001.1"/>
</dbReference>
<evidence type="ECO:0000313" key="7">
    <source>
        <dbReference type="Proteomes" id="UP000567795"/>
    </source>
</evidence>
<dbReference type="SUPFAM" id="SSF75005">
    <property type="entry name" value="Arabinanase/levansucrase/invertase"/>
    <property type="match status" value="1"/>
</dbReference>
<dbReference type="PANTHER" id="PTHR43101:SF1">
    <property type="entry name" value="BETA-FRUCTOSIDASE"/>
    <property type="match status" value="1"/>
</dbReference>
<feature type="domain" description="Glycosyl hydrolase family 32 N-terminal" evidence="5">
    <location>
        <begin position="31"/>
        <end position="290"/>
    </location>
</feature>
<dbReference type="InterPro" id="IPR001362">
    <property type="entry name" value="Glyco_hydro_32"/>
</dbReference>
<keyword evidence="7" id="KW-1185">Reference proteome</keyword>
<dbReference type="Proteomes" id="UP000567795">
    <property type="component" value="Unassembled WGS sequence"/>
</dbReference>
<evidence type="ECO:0000256" key="3">
    <source>
        <dbReference type="ARBA" id="ARBA00022801"/>
    </source>
</evidence>
<evidence type="ECO:0000256" key="1">
    <source>
        <dbReference type="ARBA" id="ARBA00009902"/>
    </source>
</evidence>
<proteinExistence type="inferred from homology"/>
<comment type="caution">
    <text evidence="6">The sequence shown here is derived from an EMBL/GenBank/DDBJ whole genome shotgun (WGS) entry which is preliminary data.</text>
</comment>
<sequence length="473" mass="51449">MAPRPVHHTPRRGRAGDVIPFFGGPAGQPPRFHVLYLKTPQDAAEEAAGGTAWHHLVSDDAVSWTDLGEAIGRGAPSDQDASVATGSVIERDGVFHAFYTGFSVERRKAGLPEQGVLHATSTDLLTWTKDTAFRTLNAPPDRYDPHDWRDPHVFHDEEAGEYRMLVAGRHRTGPAGRSGVLALYGSSDLVGWEPRGDFLAPNECQVHECPDLFRMGGWWYLLYSTFSDRQVTRYRRARTLSGPWLSAPEDALDDAGLYAAKTVSDGHRRYLVGWCPTTDTGTDDGTWQWGGTIITHELLQRPDRTLGARVPEGVVTAAGPVRPAAVEPVLGRWTVRERGAVAELGDAFGWCRLGPLPPQGSARLRITPSDGVFELGVGLHVDGGLDSGYLVRIRPGLGVLELDRFPRPAYAGVPHARPLPRRPPGGAFELTLVWSGQTVVACVDDTVLTARTHATGGDWGLFAAQGRCAFELL</sequence>
<evidence type="ECO:0000256" key="2">
    <source>
        <dbReference type="ARBA" id="ARBA00012758"/>
    </source>
</evidence>
<keyword evidence="4 6" id="KW-0326">Glycosidase</keyword>
<reference evidence="6 7" key="1">
    <citation type="submission" date="2020-07" db="EMBL/GenBank/DDBJ databases">
        <title>Sequencing the genomes of 1000 actinobacteria strains.</title>
        <authorList>
            <person name="Klenk H.-P."/>
        </authorList>
    </citation>
    <scope>NUCLEOTIDE SEQUENCE [LARGE SCALE GENOMIC DNA]</scope>
    <source>
        <strain evidence="6 7">DSM 42178</strain>
    </source>
</reference>
<gene>
    <name evidence="6" type="ORF">FHU37_000714</name>
</gene>
<evidence type="ECO:0000313" key="6">
    <source>
        <dbReference type="EMBL" id="NYI03771.1"/>
    </source>
</evidence>
<name>A0A852ZYT7_9ACTN</name>
<dbReference type="PANTHER" id="PTHR43101">
    <property type="entry name" value="BETA-FRUCTOSIDASE"/>
    <property type="match status" value="1"/>
</dbReference>
<evidence type="ECO:0000259" key="5">
    <source>
        <dbReference type="Pfam" id="PF00251"/>
    </source>
</evidence>
<dbReference type="Gene3D" id="2.115.10.20">
    <property type="entry name" value="Glycosyl hydrolase domain, family 43"/>
    <property type="match status" value="1"/>
</dbReference>
<protein>
    <recommendedName>
        <fullName evidence="2">beta-fructofuranosidase</fullName>
        <ecNumber evidence="2">3.2.1.26</ecNumber>
    </recommendedName>
</protein>
<dbReference type="SMART" id="SM00640">
    <property type="entry name" value="Glyco_32"/>
    <property type="match status" value="1"/>
</dbReference>
<dbReference type="InterPro" id="IPR023296">
    <property type="entry name" value="Glyco_hydro_beta-prop_sf"/>
</dbReference>
<dbReference type="EMBL" id="JACBZD010000001">
    <property type="protein sequence ID" value="NYI03771.1"/>
    <property type="molecule type" value="Genomic_DNA"/>
</dbReference>
<dbReference type="GO" id="GO:0005975">
    <property type="term" value="P:carbohydrate metabolic process"/>
    <property type="evidence" value="ECO:0007669"/>
    <property type="project" value="InterPro"/>
</dbReference>
<dbReference type="InterPro" id="IPR013148">
    <property type="entry name" value="Glyco_hydro_32_N"/>
</dbReference>
<accession>A0A852ZYT7</accession>
<keyword evidence="3 6" id="KW-0378">Hydrolase</keyword>